<dbReference type="InterPro" id="IPR017927">
    <property type="entry name" value="FAD-bd_FR_type"/>
</dbReference>
<dbReference type="AlphaFoldDB" id="A0AA41XHC8"/>
<dbReference type="InterPro" id="IPR017938">
    <property type="entry name" value="Riboflavin_synthase-like_b-brl"/>
</dbReference>
<dbReference type="GO" id="GO:0016491">
    <property type="term" value="F:oxidoreductase activity"/>
    <property type="evidence" value="ECO:0007669"/>
    <property type="project" value="InterPro"/>
</dbReference>
<dbReference type="Proteomes" id="UP001165587">
    <property type="component" value="Unassembled WGS sequence"/>
</dbReference>
<dbReference type="InterPro" id="IPR039374">
    <property type="entry name" value="SIP_fam"/>
</dbReference>
<comment type="caution">
    <text evidence="3">The sequence shown here is derived from an EMBL/GenBank/DDBJ whole genome shotgun (WGS) entry which is preliminary data.</text>
</comment>
<evidence type="ECO:0000313" key="3">
    <source>
        <dbReference type="EMBL" id="MCS5726478.1"/>
    </source>
</evidence>
<feature type="compositionally biased region" description="Low complexity" evidence="1">
    <location>
        <begin position="1"/>
        <end position="29"/>
    </location>
</feature>
<dbReference type="SUPFAM" id="SSF63380">
    <property type="entry name" value="Riboflavin synthase domain-like"/>
    <property type="match status" value="1"/>
</dbReference>
<organism evidence="3 4">
    <name type="scientific">Herbiconiux oxytropis</name>
    <dbReference type="NCBI Taxonomy" id="2970915"/>
    <lineage>
        <taxon>Bacteria</taxon>
        <taxon>Bacillati</taxon>
        <taxon>Actinomycetota</taxon>
        <taxon>Actinomycetes</taxon>
        <taxon>Micrococcales</taxon>
        <taxon>Microbacteriaceae</taxon>
        <taxon>Herbiconiux</taxon>
    </lineage>
</organism>
<feature type="domain" description="FAD-binding FR-type" evidence="2">
    <location>
        <begin position="29"/>
        <end position="157"/>
    </location>
</feature>
<sequence length="299" mass="31435">MTDAPSHSPAVAAPASPAATSPGGARAARPPQPQRVLTVKRVEAVSPHLVRIVAEGEAIATIPESTQTDRYSKMLFAPKGSSLVPPYDLAALRETLAPHELPTQRTYTLRRVDREAGEVWIDFVVHGDTGVAGPWAADAQPGDTVVLAGIGGGYEPDPAADRHVLAGDEAAIPAIASALEAMPADAQGVAVLEVDGPADEIALVVPIGIELVWVHRSGAEPGTSAVLLDALRALPAPVGDTQVFVHGERGAMKALRPLLLEQWGIPRSRLSLSAYWAHGRAEDTFQAEKREPVGQIFTD</sequence>
<dbReference type="PROSITE" id="PS51384">
    <property type="entry name" value="FAD_FR"/>
    <property type="match status" value="1"/>
</dbReference>
<gene>
    <name evidence="3" type="ORF">N1028_11295</name>
</gene>
<dbReference type="InterPro" id="IPR039261">
    <property type="entry name" value="FNR_nucleotide-bd"/>
</dbReference>
<dbReference type="RefSeq" id="WP_259528855.1">
    <property type="nucleotide sequence ID" value="NZ_JANLCK010000005.1"/>
</dbReference>
<feature type="region of interest" description="Disordered" evidence="1">
    <location>
        <begin position="1"/>
        <end position="34"/>
    </location>
</feature>
<name>A0AA41XHC8_9MICO</name>
<dbReference type="EMBL" id="JANLCK010000005">
    <property type="protein sequence ID" value="MCS5726478.1"/>
    <property type="molecule type" value="Genomic_DNA"/>
</dbReference>
<dbReference type="PANTHER" id="PTHR30157:SF0">
    <property type="entry name" value="NADPH-DEPENDENT FERRIC-CHELATE REDUCTASE"/>
    <property type="match status" value="1"/>
</dbReference>
<dbReference type="CDD" id="cd06193">
    <property type="entry name" value="siderophore_interacting"/>
    <property type="match status" value="1"/>
</dbReference>
<evidence type="ECO:0000313" key="4">
    <source>
        <dbReference type="Proteomes" id="UP001165587"/>
    </source>
</evidence>
<dbReference type="InterPro" id="IPR007037">
    <property type="entry name" value="SIP_rossman_dom"/>
</dbReference>
<protein>
    <submittedName>
        <fullName evidence="3">Siderophore-interacting protein</fullName>
    </submittedName>
</protein>
<accession>A0AA41XHC8</accession>
<dbReference type="Pfam" id="PF04954">
    <property type="entry name" value="SIP"/>
    <property type="match status" value="1"/>
</dbReference>
<dbReference type="Pfam" id="PF08021">
    <property type="entry name" value="FAD_binding_9"/>
    <property type="match status" value="1"/>
</dbReference>
<reference evidence="3" key="1">
    <citation type="submission" date="2022-08" db="EMBL/GenBank/DDBJ databases">
        <authorList>
            <person name="Deng Y."/>
            <person name="Han X.-F."/>
            <person name="Zhang Y.-Q."/>
        </authorList>
    </citation>
    <scope>NUCLEOTIDE SEQUENCE</scope>
    <source>
        <strain evidence="3">CPCC 203407</strain>
    </source>
</reference>
<dbReference type="Gene3D" id="2.40.30.10">
    <property type="entry name" value="Translation factors"/>
    <property type="match status" value="1"/>
</dbReference>
<dbReference type="Gene3D" id="3.40.50.80">
    <property type="entry name" value="Nucleotide-binding domain of ferredoxin-NADP reductase (FNR) module"/>
    <property type="match status" value="1"/>
</dbReference>
<dbReference type="PANTHER" id="PTHR30157">
    <property type="entry name" value="FERRIC REDUCTASE, NADPH-DEPENDENT"/>
    <property type="match status" value="1"/>
</dbReference>
<evidence type="ECO:0000256" key="1">
    <source>
        <dbReference type="SAM" id="MobiDB-lite"/>
    </source>
</evidence>
<dbReference type="InterPro" id="IPR013113">
    <property type="entry name" value="SIP_FAD-bd"/>
</dbReference>
<keyword evidence="4" id="KW-1185">Reference proteome</keyword>
<evidence type="ECO:0000259" key="2">
    <source>
        <dbReference type="PROSITE" id="PS51384"/>
    </source>
</evidence>
<proteinExistence type="predicted"/>